<evidence type="ECO:0000256" key="1">
    <source>
        <dbReference type="ARBA" id="ARBA00004173"/>
    </source>
</evidence>
<evidence type="ECO:0000256" key="4">
    <source>
        <dbReference type="ARBA" id="ARBA00040604"/>
    </source>
</evidence>
<evidence type="ECO:0000256" key="3">
    <source>
        <dbReference type="ARBA" id="ARBA00023128"/>
    </source>
</evidence>
<dbReference type="Pfam" id="PF01476">
    <property type="entry name" value="LysM"/>
    <property type="match status" value="1"/>
</dbReference>
<comment type="similarity">
    <text evidence="2">Belongs to the OXR1 family.</text>
</comment>
<feature type="region of interest" description="Disordered" evidence="5">
    <location>
        <begin position="1"/>
        <end position="26"/>
    </location>
</feature>
<dbReference type="EMBL" id="VCGU01000459">
    <property type="protein sequence ID" value="TRY61493.1"/>
    <property type="molecule type" value="Genomic_DNA"/>
</dbReference>
<reference evidence="8 9" key="1">
    <citation type="journal article" date="2018" name="Nat. Ecol. Evol.">
        <title>Genomic signatures of mitonuclear coevolution across populations of Tigriopus californicus.</title>
        <authorList>
            <person name="Barreto F.S."/>
            <person name="Watson E.T."/>
            <person name="Lima T.G."/>
            <person name="Willett C.S."/>
            <person name="Edmands S."/>
            <person name="Li W."/>
            <person name="Burton R.S."/>
        </authorList>
    </citation>
    <scope>NUCLEOTIDE SEQUENCE [LARGE SCALE GENOMIC DNA]</scope>
    <source>
        <strain evidence="8 9">San Diego</strain>
    </source>
</reference>
<evidence type="ECO:0000259" key="6">
    <source>
        <dbReference type="PROSITE" id="PS51782"/>
    </source>
</evidence>
<evidence type="ECO:0000256" key="2">
    <source>
        <dbReference type="ARBA" id="ARBA00009540"/>
    </source>
</evidence>
<dbReference type="Pfam" id="PF07534">
    <property type="entry name" value="TLD"/>
    <property type="match status" value="1"/>
</dbReference>
<protein>
    <recommendedName>
        <fullName evidence="4">Oxidation resistance protein 1</fullName>
    </recommendedName>
</protein>
<dbReference type="InterPro" id="IPR036779">
    <property type="entry name" value="LysM_dom_sf"/>
</dbReference>
<proteinExistence type="inferred from homology"/>
<organism evidence="8 9">
    <name type="scientific">Tigriopus californicus</name>
    <name type="common">Marine copepod</name>
    <dbReference type="NCBI Taxonomy" id="6832"/>
    <lineage>
        <taxon>Eukaryota</taxon>
        <taxon>Metazoa</taxon>
        <taxon>Ecdysozoa</taxon>
        <taxon>Arthropoda</taxon>
        <taxon>Crustacea</taxon>
        <taxon>Multicrustacea</taxon>
        <taxon>Hexanauplia</taxon>
        <taxon>Copepoda</taxon>
        <taxon>Harpacticoida</taxon>
        <taxon>Harpacticidae</taxon>
        <taxon>Tigriopus</taxon>
    </lineage>
</organism>
<feature type="compositionally biased region" description="Pro residues" evidence="5">
    <location>
        <begin position="1"/>
        <end position="18"/>
    </location>
</feature>
<evidence type="ECO:0000313" key="9">
    <source>
        <dbReference type="Proteomes" id="UP000318571"/>
    </source>
</evidence>
<dbReference type="PANTHER" id="PTHR23354:SF62">
    <property type="entry name" value="MUSTARD, ISOFORM V"/>
    <property type="match status" value="1"/>
</dbReference>
<dbReference type="OMA" id="XIVASAT"/>
<dbReference type="GO" id="GO:0005739">
    <property type="term" value="C:mitochondrion"/>
    <property type="evidence" value="ECO:0007669"/>
    <property type="project" value="UniProtKB-SubCell"/>
</dbReference>
<evidence type="ECO:0000313" key="8">
    <source>
        <dbReference type="EMBL" id="TRY61493.1"/>
    </source>
</evidence>
<dbReference type="GO" id="GO:0005634">
    <property type="term" value="C:nucleus"/>
    <property type="evidence" value="ECO:0007669"/>
    <property type="project" value="TreeGrafter"/>
</dbReference>
<gene>
    <name evidence="8" type="ORF">TCAL_07869</name>
</gene>
<name>A0A553N7U9_TIGCA</name>
<dbReference type="InterPro" id="IPR018392">
    <property type="entry name" value="LysM"/>
</dbReference>
<dbReference type="GO" id="GO:0006979">
    <property type="term" value="P:response to oxidative stress"/>
    <property type="evidence" value="ECO:0007669"/>
    <property type="project" value="TreeGrafter"/>
</dbReference>
<feature type="domain" description="TLDc" evidence="7">
    <location>
        <begin position="331"/>
        <end position="497"/>
    </location>
</feature>
<dbReference type="InterPro" id="IPR006571">
    <property type="entry name" value="TLDc_dom"/>
</dbReference>
<comment type="caution">
    <text evidence="8">The sequence shown here is derived from an EMBL/GenBank/DDBJ whole genome shotgun (WGS) entry which is preliminary data.</text>
</comment>
<comment type="subcellular location">
    <subcellularLocation>
        <location evidence="1">Mitochondrion</location>
    </subcellularLocation>
</comment>
<dbReference type="PROSITE" id="PS51782">
    <property type="entry name" value="LYSM"/>
    <property type="match status" value="1"/>
</dbReference>
<evidence type="ECO:0000259" key="7">
    <source>
        <dbReference type="PROSITE" id="PS51886"/>
    </source>
</evidence>
<dbReference type="OrthoDB" id="26679at2759"/>
<feature type="domain" description="LysM" evidence="6">
    <location>
        <begin position="21"/>
        <end position="66"/>
    </location>
</feature>
<dbReference type="Proteomes" id="UP000318571">
    <property type="component" value="Chromosome 8"/>
</dbReference>
<sequence>MPASSPPPTPPAAPPESPGPTQHEVQVGESLRSIAAQYDVTPTSLARANRLSAFSPMVFPGQTLWLPGAGPLPPPATPPKPPALPGRAVQTTPKRPAVVEDDEIVEKNFIKLNVRHITDGSGVVFGSLLITPKTLMFIPNVTDPLVQETKPDDYQVVAPMELVVNLVVFHEFGKFDSTFGIANQENETSNMLYQPPAEDDPPPDNDSPTTPPLYLRVVMGKPIARKLHKSTPIMSYGRQTLQPEYWFILKARNGADLYGFSQRLCPAKYGLLDHMKIERSGYEVIRPGVTLLEDESGRSSNRDSVSKMIRKTMTYSSIDFDMVSEMIGETEIFQDGERERLAREFPPRADGHNWELYFSTSHDGFNLKSLLRKLNNHETLRDYDGPVLLVIEDVKSNVFGAFLTSPPKVTEHFVGTGETFVFTLRPTYDVFHWTGENEYFLRCDQENMYIGSGNGRFAIWLDADLNQGRSQASPTFDNQPLTSEDFTLKTLECWAFVL</sequence>
<keyword evidence="3" id="KW-0496">Mitochondrion</keyword>
<dbReference type="Gene3D" id="3.10.350.10">
    <property type="entry name" value="LysM domain"/>
    <property type="match status" value="1"/>
</dbReference>
<accession>A0A553N7U9</accession>
<dbReference type="PROSITE" id="PS51886">
    <property type="entry name" value="TLDC"/>
    <property type="match status" value="1"/>
</dbReference>
<dbReference type="SMART" id="SM00257">
    <property type="entry name" value="LysM"/>
    <property type="match status" value="1"/>
</dbReference>
<keyword evidence="9" id="KW-1185">Reference proteome</keyword>
<dbReference type="AlphaFoldDB" id="A0A553N7U9"/>
<dbReference type="PANTHER" id="PTHR23354">
    <property type="entry name" value="NUCLEOLAR PROTEIN 7/ESTROGEN RECEPTOR COACTIVATOR-RELATED"/>
    <property type="match status" value="1"/>
</dbReference>
<dbReference type="SUPFAM" id="SSF54106">
    <property type="entry name" value="LysM domain"/>
    <property type="match status" value="1"/>
</dbReference>
<feature type="region of interest" description="Disordered" evidence="5">
    <location>
        <begin position="191"/>
        <end position="211"/>
    </location>
</feature>
<feature type="region of interest" description="Disordered" evidence="5">
    <location>
        <begin position="69"/>
        <end position="94"/>
    </location>
</feature>
<feature type="compositionally biased region" description="Pro residues" evidence="5">
    <location>
        <begin position="70"/>
        <end position="84"/>
    </location>
</feature>
<evidence type="ECO:0000256" key="5">
    <source>
        <dbReference type="SAM" id="MobiDB-lite"/>
    </source>
</evidence>
<dbReference type="SMART" id="SM00584">
    <property type="entry name" value="TLDc"/>
    <property type="match status" value="1"/>
</dbReference>
<dbReference type="CDD" id="cd00118">
    <property type="entry name" value="LysM"/>
    <property type="match status" value="1"/>
</dbReference>